<evidence type="ECO:0000313" key="5">
    <source>
        <dbReference type="Proteomes" id="UP000002770"/>
    </source>
</evidence>
<proteinExistence type="predicted"/>
<dbReference type="Gene3D" id="3.40.640.10">
    <property type="entry name" value="Type I PLP-dependent aspartate aminotransferase-like (Major domain)"/>
    <property type="match status" value="1"/>
</dbReference>
<evidence type="ECO:0000256" key="1">
    <source>
        <dbReference type="ARBA" id="ARBA00001933"/>
    </source>
</evidence>
<protein>
    <recommendedName>
        <fullName evidence="3">Aminotransferase class I/classII large domain-containing protein</fullName>
    </recommendedName>
</protein>
<dbReference type="InParanoid" id="G9ETE1"/>
<dbReference type="InterPro" id="IPR015422">
    <property type="entry name" value="PyrdxlP-dep_Trfase_small"/>
</dbReference>
<keyword evidence="2" id="KW-0808">Transferase</keyword>
<gene>
    <name evidence="4" type="ORF">LDG_8573</name>
</gene>
<evidence type="ECO:0000256" key="2">
    <source>
        <dbReference type="ARBA" id="ARBA00022679"/>
    </source>
</evidence>
<dbReference type="AlphaFoldDB" id="G9ETE1"/>
<dbReference type="STRING" id="658187.LDG_8573"/>
<dbReference type="InterPro" id="IPR050087">
    <property type="entry name" value="AON_synthase_class-II"/>
</dbReference>
<dbReference type="OrthoDB" id="9807157at2"/>
<dbReference type="Proteomes" id="UP000002770">
    <property type="component" value="Unassembled WGS sequence"/>
</dbReference>
<dbReference type="HOGENOM" id="CLU_015846_11_0_6"/>
<dbReference type="PANTHER" id="PTHR13693">
    <property type="entry name" value="CLASS II AMINOTRANSFERASE/8-AMINO-7-OXONONANOATE SYNTHASE"/>
    <property type="match status" value="1"/>
</dbReference>
<dbReference type="InterPro" id="IPR004839">
    <property type="entry name" value="Aminotransferase_I/II_large"/>
</dbReference>
<dbReference type="GO" id="GO:0030170">
    <property type="term" value="F:pyridoxal phosphate binding"/>
    <property type="evidence" value="ECO:0007669"/>
    <property type="project" value="InterPro"/>
</dbReference>
<organism evidence="4 5">
    <name type="scientific">Legionella drancourtii LLAP12</name>
    <dbReference type="NCBI Taxonomy" id="658187"/>
    <lineage>
        <taxon>Bacteria</taxon>
        <taxon>Pseudomonadati</taxon>
        <taxon>Pseudomonadota</taxon>
        <taxon>Gammaproteobacteria</taxon>
        <taxon>Legionellales</taxon>
        <taxon>Legionellaceae</taxon>
        <taxon>Legionella</taxon>
    </lineage>
</organism>
<dbReference type="SUPFAM" id="SSF53383">
    <property type="entry name" value="PLP-dependent transferases"/>
    <property type="match status" value="1"/>
</dbReference>
<sequence>MKSQILNHEESEDSRHLENFNVSDFLQMEFDSLDEKADAFSYNIQESCIKTGFLMREICGNIGKNTLVRNPRTGKEEPVLMFGSNNYLDLAQEPYIINKAIAAVKKFGIGCGGPQLLNGNTSLHIELQNKIASIKGAEAAVLFSSGYSTNVGWPSALLGKDDWLIYDIQSHGSLYDSMKTKQFNSMPFLHNDPMALQKRLKKIRSTHPRSTVIVCVEGVYSMDGDIAPLGEFRKICDDYQALLCIDDAHGSGVMGDHGHGTQEHFGLTGKIDLYMGTFSKVYCVTGGYVAGKKHLVDFLRINARSNLFSASLPPYSVAAVLAAIEFIEQNPQRIKMLHHNTRYMAQKLCDAGFNACTESAIIPIFIAQPHSVKEIVAELHDEGIFINGIEYPSVPKNKQRIRLSMMATFEQYELDHAIDKIIRMAKRRGIIPSP</sequence>
<dbReference type="eggNOG" id="COG0156">
    <property type="taxonomic scope" value="Bacteria"/>
</dbReference>
<dbReference type="InterPro" id="IPR015421">
    <property type="entry name" value="PyrdxlP-dep_Trfase_major"/>
</dbReference>
<accession>G9ETE1</accession>
<evidence type="ECO:0000259" key="3">
    <source>
        <dbReference type="Pfam" id="PF00155"/>
    </source>
</evidence>
<name>G9ETE1_9GAMM</name>
<keyword evidence="5" id="KW-1185">Reference proteome</keyword>
<dbReference type="Pfam" id="PF00155">
    <property type="entry name" value="Aminotran_1_2"/>
    <property type="match status" value="1"/>
</dbReference>
<dbReference type="RefSeq" id="WP_006872445.1">
    <property type="nucleotide sequence ID" value="NZ_JH413847.1"/>
</dbReference>
<reference evidence="4 5" key="1">
    <citation type="journal article" date="2011" name="BMC Genomics">
        <title>Insight into cross-talk between intra-amoebal pathogens.</title>
        <authorList>
            <person name="Gimenez G."/>
            <person name="Bertelli C."/>
            <person name="Moliner C."/>
            <person name="Robert C."/>
            <person name="Raoult D."/>
            <person name="Fournier P.E."/>
            <person name="Greub G."/>
        </authorList>
    </citation>
    <scope>NUCLEOTIDE SEQUENCE [LARGE SCALE GENOMIC DNA]</scope>
    <source>
        <strain evidence="4 5">LLAP12</strain>
    </source>
</reference>
<dbReference type="Gene3D" id="3.90.1150.10">
    <property type="entry name" value="Aspartate Aminotransferase, domain 1"/>
    <property type="match status" value="1"/>
</dbReference>
<dbReference type="GO" id="GO:0016740">
    <property type="term" value="F:transferase activity"/>
    <property type="evidence" value="ECO:0007669"/>
    <property type="project" value="UniProtKB-KW"/>
</dbReference>
<evidence type="ECO:0000313" key="4">
    <source>
        <dbReference type="EMBL" id="EHL29608.1"/>
    </source>
</evidence>
<comment type="cofactor">
    <cofactor evidence="1">
        <name>pyridoxal 5'-phosphate</name>
        <dbReference type="ChEBI" id="CHEBI:597326"/>
    </cofactor>
</comment>
<dbReference type="EMBL" id="JH413847">
    <property type="protein sequence ID" value="EHL29608.1"/>
    <property type="molecule type" value="Genomic_DNA"/>
</dbReference>
<feature type="domain" description="Aminotransferase class I/classII large" evidence="3">
    <location>
        <begin position="78"/>
        <end position="421"/>
    </location>
</feature>
<dbReference type="InterPro" id="IPR015424">
    <property type="entry name" value="PyrdxlP-dep_Trfase"/>
</dbReference>